<gene>
    <name evidence="2" type="ORF">N7509_007040</name>
</gene>
<dbReference type="AlphaFoldDB" id="A0A9X0B7Y6"/>
<name>A0A9X0B7Y6_9EURO</name>
<proteinExistence type="predicted"/>
<dbReference type="InterPro" id="IPR021840">
    <property type="entry name" value="DUF3433"/>
</dbReference>
<keyword evidence="1" id="KW-0812">Transmembrane</keyword>
<dbReference type="RefSeq" id="XP_056487228.1">
    <property type="nucleotide sequence ID" value="XM_056631677.1"/>
</dbReference>
<dbReference type="Pfam" id="PF11915">
    <property type="entry name" value="DUF3433"/>
    <property type="match status" value="1"/>
</dbReference>
<feature type="transmembrane region" description="Helical" evidence="1">
    <location>
        <begin position="37"/>
        <end position="56"/>
    </location>
</feature>
<dbReference type="EMBL" id="JAPZBU010000008">
    <property type="protein sequence ID" value="KAJ5391550.1"/>
    <property type="molecule type" value="Genomic_DNA"/>
</dbReference>
<comment type="caution">
    <text evidence="2">The sequence shown here is derived from an EMBL/GenBank/DDBJ whole genome shotgun (WGS) entry which is preliminary data.</text>
</comment>
<evidence type="ECO:0000256" key="1">
    <source>
        <dbReference type="SAM" id="Phobius"/>
    </source>
</evidence>
<dbReference type="OrthoDB" id="4368957at2759"/>
<keyword evidence="1" id="KW-1133">Transmembrane helix</keyword>
<reference evidence="2" key="1">
    <citation type="submission" date="2022-12" db="EMBL/GenBank/DDBJ databases">
        <authorList>
            <person name="Petersen C."/>
        </authorList>
    </citation>
    <scope>NUCLEOTIDE SEQUENCE</scope>
    <source>
        <strain evidence="2">IBT 29677</strain>
    </source>
</reference>
<feature type="transmembrane region" description="Helical" evidence="1">
    <location>
        <begin position="139"/>
        <end position="164"/>
    </location>
</feature>
<reference evidence="2" key="2">
    <citation type="journal article" date="2023" name="IMA Fungus">
        <title>Comparative genomic study of the Penicillium genus elucidates a diverse pangenome and 15 lateral gene transfer events.</title>
        <authorList>
            <person name="Petersen C."/>
            <person name="Sorensen T."/>
            <person name="Nielsen M.R."/>
            <person name="Sondergaard T.E."/>
            <person name="Sorensen J.L."/>
            <person name="Fitzpatrick D.A."/>
            <person name="Frisvad J.C."/>
            <person name="Nielsen K.L."/>
        </authorList>
    </citation>
    <scope>NUCLEOTIDE SEQUENCE</scope>
    <source>
        <strain evidence="2">IBT 29677</strain>
    </source>
</reference>
<evidence type="ECO:0000313" key="2">
    <source>
        <dbReference type="EMBL" id="KAJ5391550.1"/>
    </source>
</evidence>
<dbReference type="PANTHER" id="PTHR37544">
    <property type="entry name" value="SPRAY-RELATED"/>
    <property type="match status" value="1"/>
</dbReference>
<dbReference type="GeneID" id="81370657"/>
<dbReference type="Proteomes" id="UP001147747">
    <property type="component" value="Unassembled WGS sequence"/>
</dbReference>
<organism evidence="2 3">
    <name type="scientific">Penicillium cosmopolitanum</name>
    <dbReference type="NCBI Taxonomy" id="1131564"/>
    <lineage>
        <taxon>Eukaryota</taxon>
        <taxon>Fungi</taxon>
        <taxon>Dikarya</taxon>
        <taxon>Ascomycota</taxon>
        <taxon>Pezizomycotina</taxon>
        <taxon>Eurotiomycetes</taxon>
        <taxon>Eurotiomycetidae</taxon>
        <taxon>Eurotiales</taxon>
        <taxon>Aspergillaceae</taxon>
        <taxon>Penicillium</taxon>
    </lineage>
</organism>
<accession>A0A9X0B7Y6</accession>
<evidence type="ECO:0000313" key="3">
    <source>
        <dbReference type="Proteomes" id="UP001147747"/>
    </source>
</evidence>
<feature type="transmembrane region" description="Helical" evidence="1">
    <location>
        <begin position="76"/>
        <end position="93"/>
    </location>
</feature>
<protein>
    <submittedName>
        <fullName evidence="2">Uncharacterized protein</fullName>
    </submittedName>
</protein>
<keyword evidence="1" id="KW-0472">Membrane</keyword>
<dbReference type="PANTHER" id="PTHR37544:SF3">
    <property type="entry name" value="SPRAY"/>
    <property type="match status" value="1"/>
</dbReference>
<sequence length="233" mass="26236">MPKWDFLNKKKDSLPPTSKDYGQPPPAAWRPFYLRRLVITCFILAACAIVAALEVLNHISQSQNGLASSVERLHYVWTYTPTAILTIISALWARTEFQAKQNAPWRSLQQPEQVDKSLLLDYDNIPPVALWKSLKHRHFIVAAGIACSLLLQLAILFSTSLLSLQRVHVQKLNVPIQLADVFDGGDPMSNETGLTAFDTLNQVQFENLTYPVAPMQTSPFRPSVHRMLLESQS</sequence>
<keyword evidence="3" id="KW-1185">Reference proteome</keyword>